<dbReference type="GO" id="GO:0008239">
    <property type="term" value="F:dipeptidyl-peptidase activity"/>
    <property type="evidence" value="ECO:0007669"/>
    <property type="project" value="TreeGrafter"/>
</dbReference>
<proteinExistence type="predicted"/>
<organism evidence="3 4">
    <name type="scientific">Sphingobacterium olei</name>
    <dbReference type="NCBI Taxonomy" id="2571155"/>
    <lineage>
        <taxon>Bacteria</taxon>
        <taxon>Pseudomonadati</taxon>
        <taxon>Bacteroidota</taxon>
        <taxon>Sphingobacteriia</taxon>
        <taxon>Sphingobacteriales</taxon>
        <taxon>Sphingobacteriaceae</taxon>
        <taxon>Sphingobacterium</taxon>
    </lineage>
</organism>
<evidence type="ECO:0000313" key="4">
    <source>
        <dbReference type="Proteomes" id="UP000306808"/>
    </source>
</evidence>
<evidence type="ECO:0000259" key="2">
    <source>
        <dbReference type="Pfam" id="PF00326"/>
    </source>
</evidence>
<dbReference type="RefSeq" id="WP_136903036.1">
    <property type="nucleotide sequence ID" value="NZ_SUME01000010.1"/>
</dbReference>
<accession>A0A4U0NCK4</accession>
<dbReference type="SUPFAM" id="SSF82171">
    <property type="entry name" value="DPP6 N-terminal domain-like"/>
    <property type="match status" value="1"/>
</dbReference>
<dbReference type="InterPro" id="IPR029058">
    <property type="entry name" value="AB_hydrolase_fold"/>
</dbReference>
<protein>
    <submittedName>
        <fullName evidence="3">S9 family peptidase</fullName>
    </submittedName>
</protein>
<dbReference type="Gene3D" id="2.120.10.30">
    <property type="entry name" value="TolB, C-terminal domain"/>
    <property type="match status" value="1"/>
</dbReference>
<dbReference type="InterPro" id="IPR001375">
    <property type="entry name" value="Peptidase_S9_cat"/>
</dbReference>
<feature type="chain" id="PRO_5020314869" evidence="1">
    <location>
        <begin position="22"/>
        <end position="935"/>
    </location>
</feature>
<dbReference type="PANTHER" id="PTHR11731:SF193">
    <property type="entry name" value="DIPEPTIDYL PEPTIDASE 9"/>
    <property type="match status" value="1"/>
</dbReference>
<gene>
    <name evidence="3" type="ORF">FAZ15_19480</name>
</gene>
<evidence type="ECO:0000313" key="3">
    <source>
        <dbReference type="EMBL" id="TJZ51735.1"/>
    </source>
</evidence>
<dbReference type="Pfam" id="PF00326">
    <property type="entry name" value="Peptidase_S9"/>
    <property type="match status" value="1"/>
</dbReference>
<dbReference type="InterPro" id="IPR050278">
    <property type="entry name" value="Serine_Prot_S9B/DPPIV"/>
</dbReference>
<sequence length="935" mass="106367">MLRTKHLLAIALSTIAFISWAQKKTLDHSTYDAWQSITNPGISNGGSYIYYTISPQEGDATTEFKTKKNQLITRIPRGYHVTLTNDEKFLISLIKPPFHETRTAKIKKKKPDEMPKDSLAVFDITTKNTLKFSNIKSYKVARESRNNLAFIQEIEMSPAKDTLSATDKKNKKNEKESRLVLCNLPTGDTIQFRNAENYLVSDDEKYLVFNKKTEEKDSSGADGLYFYDIAAKQLKKISTGRGAYKNFTFDDASRQLIFLADKTPAKSLLKDFNLYYYTHNLDTAVVIASKTSPLIPKNWYVSGDAGLSFSKNGEKCYFGLAPIPQVKDTTLIEFEHAKVDIWHWQDDYLMPQQLSNLKRDQSASYPAVFHIAQQRIVPLLDDTFNRISFTDSGNEEWGLATTDLGSRIASQWQGYTLNDIFAVSTQTGSNRSVKTKWNGSSFLAPSGQHIILFNREEGNWSSYNIATEQTIPLTQDLAISFTDEQNDVPARPGAYGIAAWSADMQGVYIYDRYDIWYFSFDGKQRQLITKGFGRNNKITLRLTVFKNDDPRAKTVSIDPQTKLFLSSYNERNKQNGIFQLDLKKGDLKEITQSPFTFRQFAANTKKDQIIYTKENYNLSPDLYLSKDFNNETKLSAINPQQEQYNWGTAELVKWETPTGKAAEGILYKPEDFDPTKKYPVIAYFYETLTEGLYTYQAPAPTPSRLNISFFVSNGYLVFAPDIRYDNGHPGRSAEEYVNSGMQFLAQEFPWVDASKMGIQGQSWGGYQVAHLITRTNAYAAAWAGAPVVNMTSAYGGIRWQSGMSRQFQYENTQSRIGQTLWDSTDLYIENSPLFFLDNVTTPVAIMHNDQDGAVPWYQGIEMFTALRRLGKPAWLLNYNGDGHNLMERQNRKDIQIRQLQFFDHFLKGKPAASWISNGVPATKKGIDWGLAIEND</sequence>
<evidence type="ECO:0000256" key="1">
    <source>
        <dbReference type="SAM" id="SignalP"/>
    </source>
</evidence>
<feature type="domain" description="Peptidase S9 prolyl oligopeptidase catalytic" evidence="2">
    <location>
        <begin position="737"/>
        <end position="907"/>
    </location>
</feature>
<dbReference type="PANTHER" id="PTHR11731">
    <property type="entry name" value="PROTEASE FAMILY S9B,C DIPEPTIDYL-PEPTIDASE IV-RELATED"/>
    <property type="match status" value="1"/>
</dbReference>
<keyword evidence="4" id="KW-1185">Reference proteome</keyword>
<dbReference type="Gene3D" id="3.40.50.1820">
    <property type="entry name" value="alpha/beta hydrolase"/>
    <property type="match status" value="1"/>
</dbReference>
<dbReference type="InterPro" id="IPR011042">
    <property type="entry name" value="6-blade_b-propeller_TolB-like"/>
</dbReference>
<reference evidence="3 4" key="1">
    <citation type="submission" date="2019-04" db="EMBL/GenBank/DDBJ databases">
        <title>Sphingobacterium olei sp. nov., isolated from oil-contaminated soil.</title>
        <authorList>
            <person name="Liu B."/>
        </authorList>
    </citation>
    <scope>NUCLEOTIDE SEQUENCE [LARGE SCALE GENOMIC DNA]</scope>
    <source>
        <strain evidence="3 4">HAL-9</strain>
    </source>
</reference>
<dbReference type="GO" id="GO:0006508">
    <property type="term" value="P:proteolysis"/>
    <property type="evidence" value="ECO:0007669"/>
    <property type="project" value="InterPro"/>
</dbReference>
<feature type="signal peptide" evidence="1">
    <location>
        <begin position="1"/>
        <end position="21"/>
    </location>
</feature>
<keyword evidence="1" id="KW-0732">Signal</keyword>
<name>A0A4U0NCK4_9SPHI</name>
<comment type="caution">
    <text evidence="3">The sequence shown here is derived from an EMBL/GenBank/DDBJ whole genome shotgun (WGS) entry which is preliminary data.</text>
</comment>
<dbReference type="OrthoDB" id="9812921at2"/>
<dbReference type="Proteomes" id="UP000306808">
    <property type="component" value="Unassembled WGS sequence"/>
</dbReference>
<dbReference type="SUPFAM" id="SSF53474">
    <property type="entry name" value="alpha/beta-Hydrolases"/>
    <property type="match status" value="1"/>
</dbReference>
<dbReference type="EMBL" id="SUME01000010">
    <property type="protein sequence ID" value="TJZ51735.1"/>
    <property type="molecule type" value="Genomic_DNA"/>
</dbReference>
<dbReference type="AlphaFoldDB" id="A0A4U0NCK4"/>
<dbReference type="GO" id="GO:0008236">
    <property type="term" value="F:serine-type peptidase activity"/>
    <property type="evidence" value="ECO:0007669"/>
    <property type="project" value="InterPro"/>
</dbReference>